<name>A0A849BVF9_9NOCA</name>
<dbReference type="RefSeq" id="WP_067525867.1">
    <property type="nucleotide sequence ID" value="NZ_JABELX010000001.1"/>
</dbReference>
<proteinExistence type="predicted"/>
<feature type="chain" id="PRO_5032889530" evidence="2">
    <location>
        <begin position="25"/>
        <end position="147"/>
    </location>
</feature>
<reference evidence="3 4" key="1">
    <citation type="submission" date="2020-05" db="EMBL/GenBank/DDBJ databases">
        <title>MicrobeNet Type strains.</title>
        <authorList>
            <person name="Nicholson A.C."/>
        </authorList>
    </citation>
    <scope>NUCLEOTIDE SEQUENCE [LARGE SCALE GENOMIC DNA]</scope>
    <source>
        <strain evidence="3 4">JCM 3224</strain>
    </source>
</reference>
<dbReference type="EMBL" id="JABELX010000001">
    <property type="protein sequence ID" value="NNH68916.1"/>
    <property type="molecule type" value="Genomic_DNA"/>
</dbReference>
<feature type="signal peptide" evidence="2">
    <location>
        <begin position="1"/>
        <end position="24"/>
    </location>
</feature>
<keyword evidence="2" id="KW-0732">Signal</keyword>
<gene>
    <name evidence="3" type="ORF">HLB23_03330</name>
</gene>
<evidence type="ECO:0000256" key="2">
    <source>
        <dbReference type="SAM" id="SignalP"/>
    </source>
</evidence>
<feature type="compositionally biased region" description="Low complexity" evidence="1">
    <location>
        <begin position="26"/>
        <end position="42"/>
    </location>
</feature>
<comment type="caution">
    <text evidence="3">The sequence shown here is derived from an EMBL/GenBank/DDBJ whole genome shotgun (WGS) entry which is preliminary data.</text>
</comment>
<accession>A0A849BVF9</accession>
<evidence type="ECO:0000313" key="3">
    <source>
        <dbReference type="EMBL" id="NNH68916.1"/>
    </source>
</evidence>
<feature type="region of interest" description="Disordered" evidence="1">
    <location>
        <begin position="26"/>
        <end position="69"/>
    </location>
</feature>
<dbReference type="PROSITE" id="PS51257">
    <property type="entry name" value="PROKAR_LIPOPROTEIN"/>
    <property type="match status" value="1"/>
</dbReference>
<protein>
    <submittedName>
        <fullName evidence="3">Uncharacterized protein</fullName>
    </submittedName>
</protein>
<evidence type="ECO:0000313" key="4">
    <source>
        <dbReference type="Proteomes" id="UP000586827"/>
    </source>
</evidence>
<evidence type="ECO:0000256" key="1">
    <source>
        <dbReference type="SAM" id="MobiDB-lite"/>
    </source>
</evidence>
<dbReference type="Proteomes" id="UP000586827">
    <property type="component" value="Unassembled WGS sequence"/>
</dbReference>
<dbReference type="AlphaFoldDB" id="A0A849BVF9"/>
<keyword evidence="4" id="KW-1185">Reference proteome</keyword>
<organism evidence="3 4">
    <name type="scientific">Nocardia uniformis</name>
    <dbReference type="NCBI Taxonomy" id="53432"/>
    <lineage>
        <taxon>Bacteria</taxon>
        <taxon>Bacillati</taxon>
        <taxon>Actinomycetota</taxon>
        <taxon>Actinomycetes</taxon>
        <taxon>Mycobacteriales</taxon>
        <taxon>Nocardiaceae</taxon>
        <taxon>Nocardia</taxon>
    </lineage>
</organism>
<sequence length="147" mass="15027">MKRYFTTVALLPLLLAAGVGCGSATSSEPVSTSIPSSSSAEASTKRPAPTASSLANPGSAGTAEATVDGSTSRFALSTCQTLLIVRADGVSDDGTTVRVRAGRVELHGPTIDFTGGISEWALNFSGYTASGREVDGLRHWSLTMQCG</sequence>